<feature type="region of interest" description="Disordered" evidence="1">
    <location>
        <begin position="461"/>
        <end position="492"/>
    </location>
</feature>
<gene>
    <name evidence="3" type="ORF">EWB00_002202</name>
    <name evidence="4" type="ORF">EWB00_002203</name>
</gene>
<evidence type="ECO:0000313" key="3">
    <source>
        <dbReference type="EMBL" id="TNN14344.1"/>
    </source>
</evidence>
<reference evidence="4 5" key="1">
    <citation type="submission" date="2019-03" db="EMBL/GenBank/DDBJ databases">
        <title>An improved genome assembly of the fluke Schistosoma japonicum.</title>
        <authorList>
            <person name="Hu W."/>
            <person name="Luo F."/>
            <person name="Yin M."/>
            <person name="Mo X."/>
            <person name="Sun C."/>
            <person name="Wu Q."/>
            <person name="Zhu B."/>
            <person name="Xiang M."/>
            <person name="Wang J."/>
            <person name="Wang Y."/>
            <person name="Zhang T."/>
            <person name="Xu B."/>
            <person name="Zheng H."/>
            <person name="Feng Z."/>
        </authorList>
    </citation>
    <scope>NUCLEOTIDE SEQUENCE [LARGE SCALE GENOMIC DNA]</scope>
    <source>
        <strain evidence="4">HuSjv2</strain>
        <tissue evidence="4">Worms</tissue>
    </source>
</reference>
<accession>A0A4Z2DCZ5</accession>
<evidence type="ECO:0000259" key="2">
    <source>
        <dbReference type="Pfam" id="PF19007"/>
    </source>
</evidence>
<dbReference type="EMBL" id="SKCS01000177">
    <property type="protein sequence ID" value="TNN14345.1"/>
    <property type="molecule type" value="Genomic_DNA"/>
</dbReference>
<dbReference type="Proteomes" id="UP000311919">
    <property type="component" value="Unassembled WGS sequence"/>
</dbReference>
<evidence type="ECO:0000313" key="4">
    <source>
        <dbReference type="EMBL" id="TNN14345.1"/>
    </source>
</evidence>
<name>A0A4Z2DCZ5_SCHJA</name>
<feature type="domain" description="DUF5736" evidence="2">
    <location>
        <begin position="198"/>
        <end position="439"/>
    </location>
</feature>
<dbReference type="EMBL" id="SKCS01000177">
    <property type="protein sequence ID" value="TNN14344.1"/>
    <property type="molecule type" value="Genomic_DNA"/>
</dbReference>
<feature type="compositionally biased region" description="Acidic residues" evidence="1">
    <location>
        <begin position="467"/>
        <end position="476"/>
    </location>
</feature>
<dbReference type="Pfam" id="PF19007">
    <property type="entry name" value="DUF5736"/>
    <property type="match status" value="1"/>
</dbReference>
<proteinExistence type="predicted"/>
<comment type="caution">
    <text evidence="4">The sequence shown here is derived from an EMBL/GenBank/DDBJ whole genome shotgun (WGS) entry which is preliminary data.</text>
</comment>
<evidence type="ECO:0000256" key="1">
    <source>
        <dbReference type="SAM" id="MobiDB-lite"/>
    </source>
</evidence>
<dbReference type="AlphaFoldDB" id="A0A4Z2DCZ5"/>
<sequence>MQLQPPAYESLVAEDNMTTGDDNSQIIVEQGTIHPVRRRPFSKSLRNRLNQIVSMYIPGNIPIESRLVGIDDTTDHTGLLSSNDSRLGFASSKDNELYDIKLVYPGDQLIKGVLRHAGVSDKLSRDELPKITSLAADHNAIYFGLENLPYVFLISAKSHDWKNQTFESDHFKGCLHLYSPGVGNILPHELCTHSTKSNHTFLYVVGTIQTDNINDEKKWILAKFDSSGQQIARSRIYSYQRYSGLSVDTNDNHLLLACPSINESVASSNVNSPGQICKLTPGFERRVFSITMGNESVFYKPNYVTQETAGHCCWASVERRHYSTEDAENIRRPPTRRLLAFPGRQQSGELKQSVREWLHAYSWDFADLKPCRIAAFDADRLLVVDADNGTLSYITWAKHEEKPVLYRITRPSSKHIRLLCSTYNSKVMLSDSPKNIAYFVAGSSIYSFSFFDCSPPKPTTTLTTTSDTDDNSNDNDGDCHNTKHMSGTVSQA</sequence>
<organism evidence="4 5">
    <name type="scientific">Schistosoma japonicum</name>
    <name type="common">Blood fluke</name>
    <dbReference type="NCBI Taxonomy" id="6182"/>
    <lineage>
        <taxon>Eukaryota</taxon>
        <taxon>Metazoa</taxon>
        <taxon>Spiralia</taxon>
        <taxon>Lophotrochozoa</taxon>
        <taxon>Platyhelminthes</taxon>
        <taxon>Trematoda</taxon>
        <taxon>Digenea</taxon>
        <taxon>Strigeidida</taxon>
        <taxon>Schistosomatoidea</taxon>
        <taxon>Schistosomatidae</taxon>
        <taxon>Schistosoma</taxon>
    </lineage>
</organism>
<dbReference type="OrthoDB" id="6241682at2759"/>
<dbReference type="InterPro" id="IPR043794">
    <property type="entry name" value="DUF5736"/>
</dbReference>
<evidence type="ECO:0000313" key="5">
    <source>
        <dbReference type="Proteomes" id="UP000311919"/>
    </source>
</evidence>
<keyword evidence="5" id="KW-1185">Reference proteome</keyword>
<protein>
    <recommendedName>
        <fullName evidence="2">DUF5736 domain-containing protein</fullName>
    </recommendedName>
</protein>